<feature type="compositionally biased region" description="Polar residues" evidence="2">
    <location>
        <begin position="11"/>
        <end position="32"/>
    </location>
</feature>
<keyword evidence="1" id="KW-0175">Coiled coil</keyword>
<feature type="compositionally biased region" description="Basic and acidic residues" evidence="2">
    <location>
        <begin position="1"/>
        <end position="10"/>
    </location>
</feature>
<feature type="compositionally biased region" description="Basic and acidic residues" evidence="2">
    <location>
        <begin position="687"/>
        <end position="697"/>
    </location>
</feature>
<evidence type="ECO:0000256" key="2">
    <source>
        <dbReference type="SAM" id="MobiDB-lite"/>
    </source>
</evidence>
<dbReference type="eggNOG" id="ENOG502QURB">
    <property type="taxonomic scope" value="Eukaryota"/>
</dbReference>
<dbReference type="AlphaFoldDB" id="B3M8S2"/>
<feature type="coiled-coil region" evidence="1">
    <location>
        <begin position="566"/>
        <end position="627"/>
    </location>
</feature>
<gene>
    <name evidence="3" type="primary">Dana\GF23608</name>
    <name evidence="3" type="synonym">dana_GLEANR_8395</name>
    <name evidence="3" type="ORF">GF23608</name>
</gene>
<dbReference type="EMBL" id="CH902618">
    <property type="protein sequence ID" value="EDV41073.2"/>
    <property type="molecule type" value="Genomic_DNA"/>
</dbReference>
<evidence type="ECO:0000313" key="4">
    <source>
        <dbReference type="Proteomes" id="UP000007801"/>
    </source>
</evidence>
<feature type="compositionally biased region" description="Basic and acidic residues" evidence="2">
    <location>
        <begin position="39"/>
        <end position="61"/>
    </location>
</feature>
<organism evidence="3 4">
    <name type="scientific">Drosophila ananassae</name>
    <name type="common">Fruit fly</name>
    <dbReference type="NCBI Taxonomy" id="7217"/>
    <lineage>
        <taxon>Eukaryota</taxon>
        <taxon>Metazoa</taxon>
        <taxon>Ecdysozoa</taxon>
        <taxon>Arthropoda</taxon>
        <taxon>Hexapoda</taxon>
        <taxon>Insecta</taxon>
        <taxon>Pterygota</taxon>
        <taxon>Neoptera</taxon>
        <taxon>Endopterygota</taxon>
        <taxon>Diptera</taxon>
        <taxon>Brachycera</taxon>
        <taxon>Muscomorpha</taxon>
        <taxon>Ephydroidea</taxon>
        <taxon>Drosophilidae</taxon>
        <taxon>Drosophila</taxon>
        <taxon>Sophophora</taxon>
    </lineage>
</organism>
<evidence type="ECO:0000313" key="3">
    <source>
        <dbReference type="EMBL" id="EDV41073.2"/>
    </source>
</evidence>
<protein>
    <submittedName>
        <fullName evidence="3">Uncharacterized protein</fullName>
    </submittedName>
</protein>
<dbReference type="HOGENOM" id="CLU_349600_0_0_1"/>
<feature type="region of interest" description="Disordered" evidence="2">
    <location>
        <begin position="1"/>
        <end position="61"/>
    </location>
</feature>
<name>B3M8S2_DROAN</name>
<dbReference type="Proteomes" id="UP000007801">
    <property type="component" value="Unassembled WGS sequence"/>
</dbReference>
<accession>B3M8S2</accession>
<evidence type="ECO:0000256" key="1">
    <source>
        <dbReference type="SAM" id="Coils"/>
    </source>
</evidence>
<reference evidence="3 4" key="1">
    <citation type="journal article" date="2007" name="Nature">
        <title>Evolution of genes and genomes on the Drosophila phylogeny.</title>
        <authorList>
            <consortium name="Drosophila 12 Genomes Consortium"/>
            <person name="Clark A.G."/>
            <person name="Eisen M.B."/>
            <person name="Smith D.R."/>
            <person name="Bergman C.M."/>
            <person name="Oliver B."/>
            <person name="Markow T.A."/>
            <person name="Kaufman T.C."/>
            <person name="Kellis M."/>
            <person name="Gelbart W."/>
            <person name="Iyer V.N."/>
            <person name="Pollard D.A."/>
            <person name="Sackton T.B."/>
            <person name="Larracuente A.M."/>
            <person name="Singh N.D."/>
            <person name="Abad J.P."/>
            <person name="Abt D.N."/>
            <person name="Adryan B."/>
            <person name="Aguade M."/>
            <person name="Akashi H."/>
            <person name="Anderson W.W."/>
            <person name="Aquadro C.F."/>
            <person name="Ardell D.H."/>
            <person name="Arguello R."/>
            <person name="Artieri C.G."/>
            <person name="Barbash D.A."/>
            <person name="Barker D."/>
            <person name="Barsanti P."/>
            <person name="Batterham P."/>
            <person name="Batzoglou S."/>
            <person name="Begun D."/>
            <person name="Bhutkar A."/>
            <person name="Blanco E."/>
            <person name="Bosak S.A."/>
            <person name="Bradley R.K."/>
            <person name="Brand A.D."/>
            <person name="Brent M.R."/>
            <person name="Brooks A.N."/>
            <person name="Brown R.H."/>
            <person name="Butlin R.K."/>
            <person name="Caggese C."/>
            <person name="Calvi B.R."/>
            <person name="Bernardo de Carvalho A."/>
            <person name="Caspi A."/>
            <person name="Castrezana S."/>
            <person name="Celniker S.E."/>
            <person name="Chang J.L."/>
            <person name="Chapple C."/>
            <person name="Chatterji S."/>
            <person name="Chinwalla A."/>
            <person name="Civetta A."/>
            <person name="Clifton S.W."/>
            <person name="Comeron J.M."/>
            <person name="Costello J.C."/>
            <person name="Coyne J.A."/>
            <person name="Daub J."/>
            <person name="David R.G."/>
            <person name="Delcher A.L."/>
            <person name="Delehaunty K."/>
            <person name="Do C.B."/>
            <person name="Ebling H."/>
            <person name="Edwards K."/>
            <person name="Eickbush T."/>
            <person name="Evans J.D."/>
            <person name="Filipski A."/>
            <person name="Findeiss S."/>
            <person name="Freyhult E."/>
            <person name="Fulton L."/>
            <person name="Fulton R."/>
            <person name="Garcia A.C."/>
            <person name="Gardiner A."/>
            <person name="Garfield D.A."/>
            <person name="Garvin B.E."/>
            <person name="Gibson G."/>
            <person name="Gilbert D."/>
            <person name="Gnerre S."/>
            <person name="Godfrey J."/>
            <person name="Good R."/>
            <person name="Gotea V."/>
            <person name="Gravely B."/>
            <person name="Greenberg A.J."/>
            <person name="Griffiths-Jones S."/>
            <person name="Gross S."/>
            <person name="Guigo R."/>
            <person name="Gustafson E.A."/>
            <person name="Haerty W."/>
            <person name="Hahn M.W."/>
            <person name="Halligan D.L."/>
            <person name="Halpern A.L."/>
            <person name="Halter G.M."/>
            <person name="Han M.V."/>
            <person name="Heger A."/>
            <person name="Hillier L."/>
            <person name="Hinrichs A.S."/>
            <person name="Holmes I."/>
            <person name="Hoskins R.A."/>
            <person name="Hubisz M.J."/>
            <person name="Hultmark D."/>
            <person name="Huntley M.A."/>
            <person name="Jaffe D.B."/>
            <person name="Jagadeeshan S."/>
            <person name="Jeck W.R."/>
            <person name="Johnson J."/>
            <person name="Jones C.D."/>
            <person name="Jordan W.C."/>
            <person name="Karpen G.H."/>
            <person name="Kataoka E."/>
            <person name="Keightley P.D."/>
            <person name="Kheradpour P."/>
            <person name="Kirkness E.F."/>
            <person name="Koerich L.B."/>
            <person name="Kristiansen K."/>
            <person name="Kudrna D."/>
            <person name="Kulathinal R.J."/>
            <person name="Kumar S."/>
            <person name="Kwok R."/>
            <person name="Lander E."/>
            <person name="Langley C.H."/>
            <person name="Lapoint R."/>
            <person name="Lazzaro B.P."/>
            <person name="Lee S.J."/>
            <person name="Levesque L."/>
            <person name="Li R."/>
            <person name="Lin C.F."/>
            <person name="Lin M.F."/>
            <person name="Lindblad-Toh K."/>
            <person name="Llopart A."/>
            <person name="Long M."/>
            <person name="Low L."/>
            <person name="Lozovsky E."/>
            <person name="Lu J."/>
            <person name="Luo M."/>
            <person name="Machado C.A."/>
            <person name="Makalowski W."/>
            <person name="Marzo M."/>
            <person name="Matsuda M."/>
            <person name="Matzkin L."/>
            <person name="McAllister B."/>
            <person name="McBride C.S."/>
            <person name="McKernan B."/>
            <person name="McKernan K."/>
            <person name="Mendez-Lago M."/>
            <person name="Minx P."/>
            <person name="Mollenhauer M.U."/>
            <person name="Montooth K."/>
            <person name="Mount S.M."/>
            <person name="Mu X."/>
            <person name="Myers E."/>
            <person name="Negre B."/>
            <person name="Newfeld S."/>
            <person name="Nielsen R."/>
            <person name="Noor M.A."/>
            <person name="O'Grady P."/>
            <person name="Pachter L."/>
            <person name="Papaceit M."/>
            <person name="Parisi M.J."/>
            <person name="Parisi M."/>
            <person name="Parts L."/>
            <person name="Pedersen J.S."/>
            <person name="Pesole G."/>
            <person name="Phillippy A.M."/>
            <person name="Ponting C.P."/>
            <person name="Pop M."/>
            <person name="Porcelli D."/>
            <person name="Powell J.R."/>
            <person name="Prohaska S."/>
            <person name="Pruitt K."/>
            <person name="Puig M."/>
            <person name="Quesneville H."/>
            <person name="Ram K.R."/>
            <person name="Rand D."/>
            <person name="Rasmussen M.D."/>
            <person name="Reed L.K."/>
            <person name="Reenan R."/>
            <person name="Reily A."/>
            <person name="Remington K.A."/>
            <person name="Rieger T.T."/>
            <person name="Ritchie M.G."/>
            <person name="Robin C."/>
            <person name="Rogers Y.H."/>
            <person name="Rohde C."/>
            <person name="Rozas J."/>
            <person name="Rubenfield M.J."/>
            <person name="Ruiz A."/>
            <person name="Russo S."/>
            <person name="Salzberg S.L."/>
            <person name="Sanchez-Gracia A."/>
            <person name="Saranga D.J."/>
            <person name="Sato H."/>
            <person name="Schaeffer S.W."/>
            <person name="Schatz M.C."/>
            <person name="Schlenke T."/>
            <person name="Schwartz R."/>
            <person name="Segarra C."/>
            <person name="Singh R.S."/>
            <person name="Sirot L."/>
            <person name="Sirota M."/>
            <person name="Sisneros N.B."/>
            <person name="Smith C.D."/>
            <person name="Smith T.F."/>
            <person name="Spieth J."/>
            <person name="Stage D.E."/>
            <person name="Stark A."/>
            <person name="Stephan W."/>
            <person name="Strausberg R.L."/>
            <person name="Strempel S."/>
            <person name="Sturgill D."/>
            <person name="Sutton G."/>
            <person name="Sutton G.G."/>
            <person name="Tao W."/>
            <person name="Teichmann S."/>
            <person name="Tobari Y.N."/>
            <person name="Tomimura Y."/>
            <person name="Tsolas J.M."/>
            <person name="Valente V.L."/>
            <person name="Venter E."/>
            <person name="Venter J.C."/>
            <person name="Vicario S."/>
            <person name="Vieira F.G."/>
            <person name="Vilella A.J."/>
            <person name="Villasante A."/>
            <person name="Walenz B."/>
            <person name="Wang J."/>
            <person name="Wasserman M."/>
            <person name="Watts T."/>
            <person name="Wilson D."/>
            <person name="Wilson R.K."/>
            <person name="Wing R.A."/>
            <person name="Wolfner M.F."/>
            <person name="Wong A."/>
            <person name="Wong G.K."/>
            <person name="Wu C.I."/>
            <person name="Wu G."/>
            <person name="Yamamoto D."/>
            <person name="Yang H.P."/>
            <person name="Yang S.P."/>
            <person name="Yorke J.A."/>
            <person name="Yoshida K."/>
            <person name="Zdobnov E."/>
            <person name="Zhang P."/>
            <person name="Zhang Y."/>
            <person name="Zimin A.V."/>
            <person name="Baldwin J."/>
            <person name="Abdouelleil A."/>
            <person name="Abdulkadir J."/>
            <person name="Abebe A."/>
            <person name="Abera B."/>
            <person name="Abreu J."/>
            <person name="Acer S.C."/>
            <person name="Aftuck L."/>
            <person name="Alexander A."/>
            <person name="An P."/>
            <person name="Anderson E."/>
            <person name="Anderson S."/>
            <person name="Arachi H."/>
            <person name="Azer M."/>
            <person name="Bachantsang P."/>
            <person name="Barry A."/>
            <person name="Bayul T."/>
            <person name="Berlin A."/>
            <person name="Bessette D."/>
            <person name="Bloom T."/>
            <person name="Blye J."/>
            <person name="Boguslavskiy L."/>
            <person name="Bonnet C."/>
            <person name="Boukhgalter B."/>
            <person name="Bourzgui I."/>
            <person name="Brown A."/>
            <person name="Cahill P."/>
            <person name="Channer S."/>
            <person name="Cheshatsang Y."/>
            <person name="Chuda L."/>
            <person name="Citroen M."/>
            <person name="Collymore A."/>
            <person name="Cooke P."/>
            <person name="Costello M."/>
            <person name="D'Aco K."/>
            <person name="Daza R."/>
            <person name="De Haan G."/>
            <person name="DeGray S."/>
            <person name="DeMaso C."/>
            <person name="Dhargay N."/>
            <person name="Dooley K."/>
            <person name="Dooley E."/>
            <person name="Doricent M."/>
            <person name="Dorje P."/>
            <person name="Dorjee K."/>
            <person name="Dupes A."/>
            <person name="Elong R."/>
            <person name="Falk J."/>
            <person name="Farina A."/>
            <person name="Faro S."/>
            <person name="Ferguson D."/>
            <person name="Fisher S."/>
            <person name="Foley C.D."/>
            <person name="Franke A."/>
            <person name="Friedrich D."/>
            <person name="Gadbois L."/>
            <person name="Gearin G."/>
            <person name="Gearin C.R."/>
            <person name="Giannoukos G."/>
            <person name="Goode T."/>
            <person name="Graham J."/>
            <person name="Grandbois E."/>
            <person name="Grewal S."/>
            <person name="Gyaltsen K."/>
            <person name="Hafez N."/>
            <person name="Hagos B."/>
            <person name="Hall J."/>
            <person name="Henson C."/>
            <person name="Hollinger A."/>
            <person name="Honan T."/>
            <person name="Huard M.D."/>
            <person name="Hughes L."/>
            <person name="Hurhula B."/>
            <person name="Husby M.E."/>
            <person name="Kamat A."/>
            <person name="Kanga B."/>
            <person name="Kashin S."/>
            <person name="Khazanovich D."/>
            <person name="Kisner P."/>
            <person name="Lance K."/>
            <person name="Lara M."/>
            <person name="Lee W."/>
            <person name="Lennon N."/>
            <person name="Letendre F."/>
            <person name="LeVine R."/>
            <person name="Lipovsky A."/>
            <person name="Liu X."/>
            <person name="Liu J."/>
            <person name="Liu S."/>
            <person name="Lokyitsang T."/>
            <person name="Lokyitsang Y."/>
            <person name="Lubonja R."/>
            <person name="Lui A."/>
            <person name="MacDonald P."/>
            <person name="Magnisalis V."/>
            <person name="Maru K."/>
            <person name="Matthews C."/>
            <person name="McCusker W."/>
            <person name="McDonough S."/>
            <person name="Mehta T."/>
            <person name="Meldrim J."/>
            <person name="Meneus L."/>
            <person name="Mihai O."/>
            <person name="Mihalev A."/>
            <person name="Mihova T."/>
            <person name="Mittelman R."/>
            <person name="Mlenga V."/>
            <person name="Montmayeur A."/>
            <person name="Mulrain L."/>
            <person name="Navidi A."/>
            <person name="Naylor J."/>
            <person name="Negash T."/>
            <person name="Nguyen T."/>
            <person name="Nguyen N."/>
            <person name="Nicol R."/>
            <person name="Norbu C."/>
            <person name="Norbu N."/>
            <person name="Novod N."/>
            <person name="O'Neill B."/>
            <person name="Osman S."/>
            <person name="Markiewicz E."/>
            <person name="Oyono O.L."/>
            <person name="Patti C."/>
            <person name="Phunkhang P."/>
            <person name="Pierre F."/>
            <person name="Priest M."/>
            <person name="Raghuraman S."/>
            <person name="Rege F."/>
            <person name="Reyes R."/>
            <person name="Rise C."/>
            <person name="Rogov P."/>
            <person name="Ross K."/>
            <person name="Ryan E."/>
            <person name="Settipalli S."/>
            <person name="Shea T."/>
            <person name="Sherpa N."/>
            <person name="Shi L."/>
            <person name="Shih D."/>
            <person name="Sparrow T."/>
            <person name="Spaulding J."/>
            <person name="Stalker J."/>
            <person name="Stange-Thomann N."/>
            <person name="Stavropoulos S."/>
            <person name="Stone C."/>
            <person name="Strader C."/>
            <person name="Tesfaye S."/>
            <person name="Thomson T."/>
            <person name="Thoulutsang Y."/>
            <person name="Thoulutsang D."/>
            <person name="Topham K."/>
            <person name="Topping I."/>
            <person name="Tsamla T."/>
            <person name="Vassiliev H."/>
            <person name="Vo A."/>
            <person name="Wangchuk T."/>
            <person name="Wangdi T."/>
            <person name="Weiand M."/>
            <person name="Wilkinson J."/>
            <person name="Wilson A."/>
            <person name="Yadav S."/>
            <person name="Young G."/>
            <person name="Yu Q."/>
            <person name="Zembek L."/>
            <person name="Zhong D."/>
            <person name="Zimmer A."/>
            <person name="Zwirko Z."/>
            <person name="Jaffe D.B."/>
            <person name="Alvarez P."/>
            <person name="Brockman W."/>
            <person name="Butler J."/>
            <person name="Chin C."/>
            <person name="Gnerre S."/>
            <person name="Grabherr M."/>
            <person name="Kleber M."/>
            <person name="Mauceli E."/>
            <person name="MacCallum I."/>
        </authorList>
    </citation>
    <scope>NUCLEOTIDE SEQUENCE [LARGE SCALE GENOMIC DNA]</scope>
    <source>
        <strain evidence="4">Tucson 14024-0371.13</strain>
    </source>
</reference>
<dbReference type="InParanoid" id="B3M8S2"/>
<sequence length="767" mass="89303">MIRADAETVLHSDSGTQPMSEHQTANNGNSKCMPSAQADDLKQKTVHDKEKSAQIPKKDEVTRHLVLEERHSLSLAETKKRRASVYSDEHLFIPKQLARSELQFRTRNFCNTTSKKRDCHLRMLKYPLDSKRVRYVAEKMKKVQSVSEQPESEKPQDTPSVMEEINTVHIKQEEFFNDSNSPDLPLSMPDLDTETEVVKNQLPDNEDCITLLDLVKKEVEDEDSSEGMNRELLQSQRQSVIMSNFTKGQHYPYLRWHNPEEEIKMEVMDECQGQSTLENPTTTEGNDNHNEVAGQQEFIQELSSPQISDKTEEAQIYLQEPVLEEQPVELDLHNPQVSDGIQHDMQIKQNVQIVQDLELPRMPQDLQMEHILPEPEVIDFSQNGLSQSTSTQYVAELPTSSMNTSSGQSTLRQHLLHHIVRPTSFNQDVCQSTSFNNNAIERINQNIRTPHYVETPAIPIHPSPLQWNSHNFAHKPQLAQQHQELQRQQELQRYQHPPNLQQHEIMYKQQQNDLQLQELRLLHQRLQCREHNELVEIGLSLTRVYEERLSYELKHKEEKRLYQLKMEQSKKVEEKLNADKEQLQRQMRAELRILEQRIADQQRQQILENAHKNLRTLQHQQQHLQQHGVFHQPSTYMYASNFQESINYQQYQQVGLPVESHVPDPTTEFQSRLWVPPPPYCPTSSKSLEETPKEPPKKTRQRRKNTEKRATVAPYTAPIVQSLPPNNPVQGDTAQHSAASVSEYRNENITTVMENYVSNYLNKNMHS</sequence>
<dbReference type="OrthoDB" id="7872884at2759"/>
<keyword evidence="4" id="KW-1185">Reference proteome</keyword>
<feature type="region of interest" description="Disordered" evidence="2">
    <location>
        <begin position="667"/>
        <end position="739"/>
    </location>
</feature>
<dbReference type="STRING" id="7217.B3M8S2"/>
<proteinExistence type="predicted"/>
<feature type="compositionally biased region" description="Polar residues" evidence="2">
    <location>
        <begin position="728"/>
        <end position="739"/>
    </location>
</feature>